<dbReference type="InterPro" id="IPR007420">
    <property type="entry name" value="DUF465"/>
</dbReference>
<dbReference type="Gene3D" id="6.10.280.50">
    <property type="match status" value="1"/>
</dbReference>
<reference evidence="2 3" key="1">
    <citation type="submission" date="2016-11" db="EMBL/GenBank/DDBJ databases">
        <authorList>
            <person name="Jaros S."/>
            <person name="Januszkiewicz K."/>
            <person name="Wedrychowicz H."/>
        </authorList>
    </citation>
    <scope>NUCLEOTIDE SEQUENCE [LARGE SCALE GENOMIC DNA]</scope>
    <source>
        <strain evidence="2 3">GAS138</strain>
    </source>
</reference>
<feature type="coiled-coil region" evidence="1">
    <location>
        <begin position="29"/>
        <end position="91"/>
    </location>
</feature>
<organism evidence="2 3">
    <name type="scientific">Bradyrhizobium erythrophlei</name>
    <dbReference type="NCBI Taxonomy" id="1437360"/>
    <lineage>
        <taxon>Bacteria</taxon>
        <taxon>Pseudomonadati</taxon>
        <taxon>Pseudomonadota</taxon>
        <taxon>Alphaproteobacteria</taxon>
        <taxon>Hyphomicrobiales</taxon>
        <taxon>Nitrobacteraceae</taxon>
        <taxon>Bradyrhizobium</taxon>
    </lineage>
</organism>
<evidence type="ECO:0000256" key="1">
    <source>
        <dbReference type="SAM" id="Coils"/>
    </source>
</evidence>
<evidence type="ECO:0000313" key="2">
    <source>
        <dbReference type="EMBL" id="SHG23092.1"/>
    </source>
</evidence>
<dbReference type="AlphaFoldDB" id="A0A1M5I4A1"/>
<dbReference type="Proteomes" id="UP000189796">
    <property type="component" value="Chromosome I"/>
</dbReference>
<dbReference type="InterPro" id="IPR038444">
    <property type="entry name" value="DUF465_sf"/>
</dbReference>
<gene>
    <name evidence="2" type="ORF">SAMN05443248_0790</name>
</gene>
<sequence length="98" mass="11328">MRTGPAGTIFPEAASATFRDLVRVFQLTYTMTDEDERELEIELARLQQEHRDLDAAIDALHQSPAPDLLRLQRLKKRKLQLRDRIAFIEDQITPDIIA</sequence>
<evidence type="ECO:0000313" key="3">
    <source>
        <dbReference type="Proteomes" id="UP000189796"/>
    </source>
</evidence>
<proteinExistence type="predicted"/>
<name>A0A1M5I4A1_9BRAD</name>
<accession>A0A1M5I4A1</accession>
<dbReference type="Pfam" id="PF04325">
    <property type="entry name" value="DUF465"/>
    <property type="match status" value="1"/>
</dbReference>
<keyword evidence="1" id="KW-0175">Coiled coil</keyword>
<protein>
    <recommendedName>
        <fullName evidence="4">DUF465 domain-containing protein</fullName>
    </recommendedName>
</protein>
<evidence type="ECO:0008006" key="4">
    <source>
        <dbReference type="Google" id="ProtNLM"/>
    </source>
</evidence>
<dbReference type="EMBL" id="LT670817">
    <property type="protein sequence ID" value="SHG23092.1"/>
    <property type="molecule type" value="Genomic_DNA"/>
</dbReference>